<dbReference type="Proteomes" id="UP000193427">
    <property type="component" value="Chromosome"/>
</dbReference>
<reference evidence="3 4" key="1">
    <citation type="submission" date="2016-04" db="EMBL/GenBank/DDBJ databases">
        <title>Complete genome sequence of natural rubber-degrading, novel Gram-negative bacterium, Rhizobacter gummiphilus strain NS21.</title>
        <authorList>
            <person name="Tabata M."/>
            <person name="Kasai D."/>
            <person name="Fukuda M."/>
        </authorList>
    </citation>
    <scope>NUCLEOTIDE SEQUENCE [LARGE SCALE GENOMIC DNA]</scope>
    <source>
        <strain evidence="3 4">NS21</strain>
    </source>
</reference>
<dbReference type="EMBL" id="CP015118">
    <property type="protein sequence ID" value="ARN19604.1"/>
    <property type="molecule type" value="Genomic_DNA"/>
</dbReference>
<evidence type="ECO:0000313" key="3">
    <source>
        <dbReference type="EMBL" id="ARN19604.1"/>
    </source>
</evidence>
<dbReference type="RefSeq" id="WP_085749866.1">
    <property type="nucleotide sequence ID" value="NZ_BSPR01000003.1"/>
</dbReference>
<sequence length="255" mass="27222">MKNSSAIYPSLAGRHIFITGGSSGIGGDMVAAFARQGARVSFVGRSASSAEKVVRACEGAAVQPHFIPVDLADVDALRAAFGEAIERSGDLDVLVNNAANDERHAFLEVTPEYFDQRVAINLKAHFFAAQAALPSMRRRGGGSVINVGSTSWKLKGAGYAAYATCKSAATGLTRSLAREFGPDSIRVNTLTPGWVMTERQLDRWVDEAGERAMDENHCLPGRILGSDVADLALFLAADESRMITAQEFVIDAGWT</sequence>
<proteinExistence type="inferred from homology"/>
<dbReference type="InterPro" id="IPR002347">
    <property type="entry name" value="SDR_fam"/>
</dbReference>
<gene>
    <name evidence="3" type="ORF">A4W93_06560</name>
</gene>
<organism evidence="3 4">
    <name type="scientific">Piscinibacter gummiphilus</name>
    <dbReference type="NCBI Taxonomy" id="946333"/>
    <lineage>
        <taxon>Bacteria</taxon>
        <taxon>Pseudomonadati</taxon>
        <taxon>Pseudomonadota</taxon>
        <taxon>Betaproteobacteria</taxon>
        <taxon>Burkholderiales</taxon>
        <taxon>Sphaerotilaceae</taxon>
        <taxon>Piscinibacter</taxon>
    </lineage>
</organism>
<protein>
    <submittedName>
        <fullName evidence="3">3-oxoacyl-ACP reductase</fullName>
    </submittedName>
</protein>
<dbReference type="PRINTS" id="PR00081">
    <property type="entry name" value="GDHRDH"/>
</dbReference>
<dbReference type="CDD" id="cd05233">
    <property type="entry name" value="SDR_c"/>
    <property type="match status" value="1"/>
</dbReference>
<dbReference type="KEGG" id="rgu:A4W93_06560"/>
<keyword evidence="2" id="KW-0560">Oxidoreductase</keyword>
<dbReference type="FunFam" id="3.40.50.720:FF:000084">
    <property type="entry name" value="Short-chain dehydrogenase reductase"/>
    <property type="match status" value="1"/>
</dbReference>
<dbReference type="PANTHER" id="PTHR43639">
    <property type="entry name" value="OXIDOREDUCTASE, SHORT-CHAIN DEHYDROGENASE/REDUCTASE FAMILY (AFU_ORTHOLOGUE AFUA_5G02870)"/>
    <property type="match status" value="1"/>
</dbReference>
<dbReference type="OrthoDB" id="9789398at2"/>
<dbReference type="AlphaFoldDB" id="A0A1W6L5S1"/>
<keyword evidence="4" id="KW-1185">Reference proteome</keyword>
<evidence type="ECO:0000313" key="4">
    <source>
        <dbReference type="Proteomes" id="UP000193427"/>
    </source>
</evidence>
<dbReference type="GO" id="GO:0016491">
    <property type="term" value="F:oxidoreductase activity"/>
    <property type="evidence" value="ECO:0007669"/>
    <property type="project" value="UniProtKB-KW"/>
</dbReference>
<dbReference type="Gene3D" id="3.40.50.720">
    <property type="entry name" value="NAD(P)-binding Rossmann-like Domain"/>
    <property type="match status" value="1"/>
</dbReference>
<name>A0A1W6L5S1_9BURK</name>
<dbReference type="PRINTS" id="PR00080">
    <property type="entry name" value="SDRFAMILY"/>
</dbReference>
<accession>A0A1W6L5S1</accession>
<dbReference type="STRING" id="946333.A4W93_06560"/>
<dbReference type="Pfam" id="PF13561">
    <property type="entry name" value="adh_short_C2"/>
    <property type="match status" value="1"/>
</dbReference>
<dbReference type="PANTHER" id="PTHR43639:SF1">
    <property type="entry name" value="SHORT-CHAIN DEHYDROGENASE_REDUCTASE FAMILY PROTEIN"/>
    <property type="match status" value="1"/>
</dbReference>
<dbReference type="PROSITE" id="PS00061">
    <property type="entry name" value="ADH_SHORT"/>
    <property type="match status" value="1"/>
</dbReference>
<dbReference type="InterPro" id="IPR020904">
    <property type="entry name" value="Sc_DH/Rdtase_CS"/>
</dbReference>
<comment type="similarity">
    <text evidence="1">Belongs to the short-chain dehydrogenases/reductases (SDR) family.</text>
</comment>
<dbReference type="SUPFAM" id="SSF51735">
    <property type="entry name" value="NAD(P)-binding Rossmann-fold domains"/>
    <property type="match status" value="1"/>
</dbReference>
<evidence type="ECO:0000256" key="2">
    <source>
        <dbReference type="ARBA" id="ARBA00023002"/>
    </source>
</evidence>
<dbReference type="InterPro" id="IPR036291">
    <property type="entry name" value="NAD(P)-bd_dom_sf"/>
</dbReference>
<evidence type="ECO:0000256" key="1">
    <source>
        <dbReference type="ARBA" id="ARBA00006484"/>
    </source>
</evidence>